<dbReference type="KEGG" id="nga:Ngar_c09410"/>
<gene>
    <name evidence="3" type="ordered locus">Ngar_c09410</name>
</gene>
<evidence type="ECO:0000259" key="2">
    <source>
        <dbReference type="Pfam" id="PF01370"/>
    </source>
</evidence>
<feature type="domain" description="NAD-dependent epimerase/dehydratase" evidence="2">
    <location>
        <begin position="4"/>
        <end position="238"/>
    </location>
</feature>
<dbReference type="GO" id="GO:0003978">
    <property type="term" value="F:UDP-glucose 4-epimerase activity"/>
    <property type="evidence" value="ECO:0007669"/>
    <property type="project" value="UniProtKB-EC"/>
</dbReference>
<dbReference type="Pfam" id="PF01370">
    <property type="entry name" value="Epimerase"/>
    <property type="match status" value="1"/>
</dbReference>
<dbReference type="EC" id="5.1.3.2" evidence="3"/>
<reference evidence="3 4" key="1">
    <citation type="journal article" date="2012" name="Environ. Microbiol.">
        <title>The genome of the ammonia-oxidizing Candidatus Nitrososphaera gargensis: insights into metabolic versatility and environmental adaptations.</title>
        <authorList>
            <person name="Spang A."/>
            <person name="Poehlein A."/>
            <person name="Offre P."/>
            <person name="Zumbragel S."/>
            <person name="Haider S."/>
            <person name="Rychlik N."/>
            <person name="Nowka B."/>
            <person name="Schmeisser C."/>
            <person name="Lebedeva E.V."/>
            <person name="Rattei T."/>
            <person name="Bohm C."/>
            <person name="Schmid M."/>
            <person name="Galushko A."/>
            <person name="Hatzenpichler R."/>
            <person name="Weinmaier T."/>
            <person name="Daniel R."/>
            <person name="Schleper C."/>
            <person name="Spieck E."/>
            <person name="Streit W."/>
            <person name="Wagner M."/>
        </authorList>
    </citation>
    <scope>NUCLEOTIDE SEQUENCE [LARGE SCALE GENOMIC DNA]</scope>
    <source>
        <strain evidence="4">Ga9.2</strain>
    </source>
</reference>
<organism evidence="3 4">
    <name type="scientific">Nitrososphaera gargensis (strain Ga9.2)</name>
    <dbReference type="NCBI Taxonomy" id="1237085"/>
    <lineage>
        <taxon>Archaea</taxon>
        <taxon>Nitrososphaerota</taxon>
        <taxon>Nitrososphaeria</taxon>
        <taxon>Nitrososphaerales</taxon>
        <taxon>Nitrososphaeraceae</taxon>
        <taxon>Nitrososphaera</taxon>
    </lineage>
</organism>
<dbReference type="PANTHER" id="PTHR43000">
    <property type="entry name" value="DTDP-D-GLUCOSE 4,6-DEHYDRATASE-RELATED"/>
    <property type="match status" value="1"/>
</dbReference>
<dbReference type="SUPFAM" id="SSF51735">
    <property type="entry name" value="NAD(P)-binding Rossmann-fold domains"/>
    <property type="match status" value="1"/>
</dbReference>
<dbReference type="InterPro" id="IPR036291">
    <property type="entry name" value="NAD(P)-bd_dom_sf"/>
</dbReference>
<proteinExistence type="inferred from homology"/>
<protein>
    <submittedName>
        <fullName evidence="3">NAD-dependent epimerase/dehydratase family, includes UDP-galactose 4-epimerase-like proteins</fullName>
        <ecNumber evidence="3">5.1.3.2</ecNumber>
    </submittedName>
</protein>
<dbReference type="HOGENOM" id="CLU_007383_1_7_2"/>
<dbReference type="AlphaFoldDB" id="K0IGD0"/>
<dbReference type="Proteomes" id="UP000008037">
    <property type="component" value="Chromosome"/>
</dbReference>
<accession>K0IGD0</accession>
<evidence type="ECO:0000313" key="4">
    <source>
        <dbReference type="Proteomes" id="UP000008037"/>
    </source>
</evidence>
<dbReference type="STRING" id="1237085.Ngar_c09410"/>
<dbReference type="EMBL" id="CP002408">
    <property type="protein sequence ID" value="AFU57883.1"/>
    <property type="molecule type" value="Genomic_DNA"/>
</dbReference>
<dbReference type="InterPro" id="IPR001509">
    <property type="entry name" value="Epimerase_deHydtase"/>
</dbReference>
<keyword evidence="4" id="KW-1185">Reference proteome</keyword>
<dbReference type="BioCyc" id="CNIT1237085:G1324-939-MONOMER"/>
<name>K0IGD0_NITGG</name>
<keyword evidence="3" id="KW-0413">Isomerase</keyword>
<dbReference type="PATRIC" id="fig|1237085.11.peg.898"/>
<evidence type="ECO:0000313" key="3">
    <source>
        <dbReference type="EMBL" id="AFU57883.1"/>
    </source>
</evidence>
<evidence type="ECO:0000256" key="1">
    <source>
        <dbReference type="ARBA" id="ARBA00007637"/>
    </source>
</evidence>
<dbReference type="RefSeq" id="WP_015018426.1">
    <property type="nucleotide sequence ID" value="NC_018719.1"/>
</dbReference>
<dbReference type="PRINTS" id="PR01713">
    <property type="entry name" value="NUCEPIMERASE"/>
</dbReference>
<dbReference type="Gene3D" id="3.40.50.720">
    <property type="entry name" value="NAD(P)-binding Rossmann-like Domain"/>
    <property type="match status" value="1"/>
</dbReference>
<sequence>MQSILVTGGAGFIGHHLVRRLLQQDYRVVIIDNLSSAKTENIPRHQNAVFYKEDVRNMETISDIVKRERIDACIHLAAITSVTESLVFSNEVTDVNVNGTASVLEACTNAGVGSFVFASSAAVYGEAKILPVPEDKELRPISPYGESKVAGEKLVESYQKSGKIPHAISLRFFNVYGEGQNPRYAGVITKFTERLSKGLPPVIYGDGMQTRDFISINDVVDAIMLAIGSGTFGVFNIGTGKAITINELAKEMMRMFGLDLRPEHQKANHGEILHSCADIKRSSTALGFVARRTLEVELRNIIETNLYQQIYKI</sequence>
<dbReference type="InParanoid" id="K0IGD0"/>
<dbReference type="OrthoDB" id="4907at2157"/>
<dbReference type="GeneID" id="13795336"/>
<dbReference type="FunCoup" id="K0IGD0">
    <property type="interactions" value="103"/>
</dbReference>
<comment type="similarity">
    <text evidence="1">Belongs to the NAD(P)-dependent epimerase/dehydratase family.</text>
</comment>